<evidence type="ECO:0000256" key="3">
    <source>
        <dbReference type="ARBA" id="ARBA00022692"/>
    </source>
</evidence>
<dbReference type="eggNOG" id="COG1280">
    <property type="taxonomic scope" value="Bacteria"/>
</dbReference>
<dbReference type="PANTHER" id="PTHR30086:SF6">
    <property type="entry name" value="AMINO ACID EFFLUX PROTEIN YCGF-RELATED"/>
    <property type="match status" value="1"/>
</dbReference>
<reference evidence="7 8" key="1">
    <citation type="journal article" date="2013" name="Environ. Microbiol.">
        <title>Chloride and organic osmolytes: a hybrid strategy to cope with elevated salinities by the moderately halophilic, chloride-dependent bacterium Halobacillus halophilus.</title>
        <authorList>
            <person name="Saum S.H."/>
            <person name="Pfeiffer F."/>
            <person name="Palm P."/>
            <person name="Rampp M."/>
            <person name="Schuster S.C."/>
            <person name="Muller V."/>
            <person name="Oesterhelt D."/>
        </authorList>
    </citation>
    <scope>NUCLEOTIDE SEQUENCE [LARGE SCALE GENOMIC DNA]</scope>
    <source>
        <strain evidence="8">ATCC 35676 / DSM 2266 / JCM 20832 / KCTC 3685 / LMG 17431 / NBRC 102448 / NCIMB 2269</strain>
    </source>
</reference>
<evidence type="ECO:0000256" key="1">
    <source>
        <dbReference type="ARBA" id="ARBA00004651"/>
    </source>
</evidence>
<sequence>MGVFVSYILLGLSLAAPIGPINAAQIDQGIKNGFLHSWAIGLGSIVADLLFILCVFFGVVHFLEIPLMKTFLWLFGAFVLFYTAFESFKGTKEIGIGELRSKESLKKTFTNGFLLAITNPLSILFWLGIYGSILADTIHRYNLAQVLLYGGAVLLGLMIWDVFMASVSSGFRKVLTPSLLRVISTLSGLSLLGFAAYFGFQAFKLLFHF</sequence>
<dbReference type="AlphaFoldDB" id="I0JNR3"/>
<accession>I0JNR3</accession>
<dbReference type="HOGENOM" id="CLU_087840_1_0_9"/>
<gene>
    <name evidence="7" type="primary">ycgF</name>
    <name evidence="7" type="ordered locus">HBHAL_3439</name>
</gene>
<evidence type="ECO:0000256" key="6">
    <source>
        <dbReference type="SAM" id="Phobius"/>
    </source>
</evidence>
<feature type="transmembrane region" description="Helical" evidence="6">
    <location>
        <begin position="179"/>
        <end position="200"/>
    </location>
</feature>
<keyword evidence="5 6" id="KW-0472">Membrane</keyword>
<feature type="transmembrane region" description="Helical" evidence="6">
    <location>
        <begin position="108"/>
        <end position="134"/>
    </location>
</feature>
<evidence type="ECO:0000256" key="5">
    <source>
        <dbReference type="ARBA" id="ARBA00023136"/>
    </source>
</evidence>
<proteinExistence type="predicted"/>
<dbReference type="Proteomes" id="UP000007397">
    <property type="component" value="Chromosome"/>
</dbReference>
<keyword evidence="4 6" id="KW-1133">Transmembrane helix</keyword>
<keyword evidence="2" id="KW-1003">Cell membrane</keyword>
<protein>
    <recommendedName>
        <fullName evidence="9">Amino acid transporter</fullName>
    </recommendedName>
</protein>
<dbReference type="KEGG" id="hhd:HBHAL_3439"/>
<feature type="transmembrane region" description="Helical" evidence="6">
    <location>
        <begin position="146"/>
        <end position="167"/>
    </location>
</feature>
<keyword evidence="8" id="KW-1185">Reference proteome</keyword>
<dbReference type="InterPro" id="IPR001123">
    <property type="entry name" value="LeuE-type"/>
</dbReference>
<name>I0JNR3_HALH3</name>
<dbReference type="GO" id="GO:0005886">
    <property type="term" value="C:plasma membrane"/>
    <property type="evidence" value="ECO:0007669"/>
    <property type="project" value="UniProtKB-SubCell"/>
</dbReference>
<dbReference type="Pfam" id="PF01810">
    <property type="entry name" value="LysE"/>
    <property type="match status" value="1"/>
</dbReference>
<evidence type="ECO:0000256" key="4">
    <source>
        <dbReference type="ARBA" id="ARBA00022989"/>
    </source>
</evidence>
<dbReference type="RefSeq" id="WP_014643672.1">
    <property type="nucleotide sequence ID" value="NC_017668.1"/>
</dbReference>
<evidence type="ECO:0000313" key="8">
    <source>
        <dbReference type="Proteomes" id="UP000007397"/>
    </source>
</evidence>
<dbReference type="STRING" id="866895.HBHAL_3439"/>
<dbReference type="GO" id="GO:0015171">
    <property type="term" value="F:amino acid transmembrane transporter activity"/>
    <property type="evidence" value="ECO:0007669"/>
    <property type="project" value="TreeGrafter"/>
</dbReference>
<evidence type="ECO:0000256" key="2">
    <source>
        <dbReference type="ARBA" id="ARBA00022475"/>
    </source>
</evidence>
<dbReference type="PANTHER" id="PTHR30086">
    <property type="entry name" value="ARGININE EXPORTER PROTEIN ARGO"/>
    <property type="match status" value="1"/>
</dbReference>
<keyword evidence="3 6" id="KW-0812">Transmembrane</keyword>
<evidence type="ECO:0008006" key="9">
    <source>
        <dbReference type="Google" id="ProtNLM"/>
    </source>
</evidence>
<organism evidence="7 8">
    <name type="scientific">Halobacillus halophilus (strain ATCC 35676 / DSM 2266 / JCM 20832 / KCTC 3685 / LMG 17431 / NBRC 102448 / NCIMB 2269)</name>
    <name type="common">Sporosarcina halophila</name>
    <dbReference type="NCBI Taxonomy" id="866895"/>
    <lineage>
        <taxon>Bacteria</taxon>
        <taxon>Bacillati</taxon>
        <taxon>Bacillota</taxon>
        <taxon>Bacilli</taxon>
        <taxon>Bacillales</taxon>
        <taxon>Bacillaceae</taxon>
        <taxon>Halobacillus</taxon>
    </lineage>
</organism>
<comment type="subcellular location">
    <subcellularLocation>
        <location evidence="1">Cell membrane</location>
        <topology evidence="1">Multi-pass membrane protein</topology>
    </subcellularLocation>
</comment>
<feature type="transmembrane region" description="Helical" evidence="6">
    <location>
        <begin position="70"/>
        <end position="88"/>
    </location>
</feature>
<evidence type="ECO:0000313" key="7">
    <source>
        <dbReference type="EMBL" id="CCG45783.1"/>
    </source>
</evidence>
<feature type="transmembrane region" description="Helical" evidence="6">
    <location>
        <begin position="39"/>
        <end position="63"/>
    </location>
</feature>
<dbReference type="EMBL" id="HE717023">
    <property type="protein sequence ID" value="CCG45783.1"/>
    <property type="molecule type" value="Genomic_DNA"/>
</dbReference>
<dbReference type="PATRIC" id="fig|866895.3.peg.2455"/>